<gene>
    <name evidence="7" type="ORF">SAMN05421835_10230</name>
</gene>
<feature type="chain" id="PRO_5039726341" evidence="5">
    <location>
        <begin position="20"/>
        <end position="589"/>
    </location>
</feature>
<dbReference type="PANTHER" id="PTHR30290">
    <property type="entry name" value="PERIPLASMIC BINDING COMPONENT OF ABC TRANSPORTER"/>
    <property type="match status" value="1"/>
</dbReference>
<dbReference type="Proteomes" id="UP000199025">
    <property type="component" value="Unassembled WGS sequence"/>
</dbReference>
<reference evidence="7 8" key="1">
    <citation type="submission" date="2016-10" db="EMBL/GenBank/DDBJ databases">
        <authorList>
            <person name="de Groot N.N."/>
        </authorList>
    </citation>
    <scope>NUCLEOTIDE SEQUENCE [LARGE SCALE GENOMIC DNA]</scope>
    <source>
        <strain evidence="7 8">DSM 44468</strain>
    </source>
</reference>
<name>A0A1I3LT82_9PSEU</name>
<keyword evidence="8" id="KW-1185">Reference proteome</keyword>
<dbReference type="EMBL" id="FORP01000002">
    <property type="protein sequence ID" value="SFI87750.1"/>
    <property type="molecule type" value="Genomic_DNA"/>
</dbReference>
<dbReference type="STRING" id="115433.SAMN05421835_10230"/>
<proteinExistence type="inferred from homology"/>
<evidence type="ECO:0000313" key="7">
    <source>
        <dbReference type="EMBL" id="SFI87750.1"/>
    </source>
</evidence>
<dbReference type="Gene3D" id="3.40.190.10">
    <property type="entry name" value="Periplasmic binding protein-like II"/>
    <property type="match status" value="1"/>
</dbReference>
<dbReference type="RefSeq" id="WP_091504385.1">
    <property type="nucleotide sequence ID" value="NZ_CBDQZW010000041.1"/>
</dbReference>
<comment type="subcellular location">
    <subcellularLocation>
        <location evidence="1">Cell envelope</location>
    </subcellularLocation>
</comment>
<evidence type="ECO:0000256" key="2">
    <source>
        <dbReference type="ARBA" id="ARBA00005695"/>
    </source>
</evidence>
<keyword evidence="3" id="KW-0813">Transport</keyword>
<dbReference type="AlphaFoldDB" id="A0A1I3LT82"/>
<evidence type="ECO:0000256" key="3">
    <source>
        <dbReference type="ARBA" id="ARBA00022448"/>
    </source>
</evidence>
<protein>
    <submittedName>
        <fullName evidence="7">Peptide/nickel transport system substrate-binding protein</fullName>
    </submittedName>
</protein>
<dbReference type="OrthoDB" id="7888869at2"/>
<dbReference type="SUPFAM" id="SSF53850">
    <property type="entry name" value="Periplasmic binding protein-like II"/>
    <property type="match status" value="1"/>
</dbReference>
<dbReference type="PANTHER" id="PTHR30290:SF10">
    <property type="entry name" value="PERIPLASMIC OLIGOPEPTIDE-BINDING PROTEIN-RELATED"/>
    <property type="match status" value="1"/>
</dbReference>
<dbReference type="PIRSF" id="PIRSF002741">
    <property type="entry name" value="MppA"/>
    <property type="match status" value="1"/>
</dbReference>
<dbReference type="GO" id="GO:0043190">
    <property type="term" value="C:ATP-binding cassette (ABC) transporter complex"/>
    <property type="evidence" value="ECO:0007669"/>
    <property type="project" value="InterPro"/>
</dbReference>
<evidence type="ECO:0000313" key="8">
    <source>
        <dbReference type="Proteomes" id="UP000199025"/>
    </source>
</evidence>
<evidence type="ECO:0000256" key="1">
    <source>
        <dbReference type="ARBA" id="ARBA00004196"/>
    </source>
</evidence>
<dbReference type="InterPro" id="IPR039424">
    <property type="entry name" value="SBP_5"/>
</dbReference>
<dbReference type="GO" id="GO:0015833">
    <property type="term" value="P:peptide transport"/>
    <property type="evidence" value="ECO:0007669"/>
    <property type="project" value="TreeGrafter"/>
</dbReference>
<dbReference type="CDD" id="cd08513">
    <property type="entry name" value="PBP2_thermophilic_Hb8_like"/>
    <property type="match status" value="1"/>
</dbReference>
<keyword evidence="4 5" id="KW-0732">Signal</keyword>
<dbReference type="InterPro" id="IPR000914">
    <property type="entry name" value="SBP_5_dom"/>
</dbReference>
<dbReference type="GO" id="GO:0042597">
    <property type="term" value="C:periplasmic space"/>
    <property type="evidence" value="ECO:0007669"/>
    <property type="project" value="UniProtKB-ARBA"/>
</dbReference>
<organism evidence="7 8">
    <name type="scientific">Amycolatopsis sacchari</name>
    <dbReference type="NCBI Taxonomy" id="115433"/>
    <lineage>
        <taxon>Bacteria</taxon>
        <taxon>Bacillati</taxon>
        <taxon>Actinomycetota</taxon>
        <taxon>Actinomycetes</taxon>
        <taxon>Pseudonocardiales</taxon>
        <taxon>Pseudonocardiaceae</taxon>
        <taxon>Amycolatopsis</taxon>
    </lineage>
</organism>
<evidence type="ECO:0000259" key="6">
    <source>
        <dbReference type="Pfam" id="PF00496"/>
    </source>
</evidence>
<dbReference type="PROSITE" id="PS51257">
    <property type="entry name" value="PROKAR_LIPOPROTEIN"/>
    <property type="match status" value="1"/>
</dbReference>
<feature type="signal peptide" evidence="5">
    <location>
        <begin position="1"/>
        <end position="19"/>
    </location>
</feature>
<comment type="similarity">
    <text evidence="2">Belongs to the bacterial solute-binding protein 5 family.</text>
</comment>
<sequence>MVRRLALLAVCCLALTACAGAREQHGGGGQNEVPGGTVRFALPPSATPNWILPISYPGYTASYNSAIQSTMYVPLYAYDGTSGAVAMDEQASAAEPPVYSADGRTVTIRLKPLTWSTGTPVTTRDVEFWFNLVRAGKDDWGAYTSGLIPDNVTAFHAVDEHTFTLTLDKTYNNDWFTANQLTYVIPLPHQEWGDGDADRTPEGAKRIFDHLVAEAKNLGTYASNPLWKVVDGPFALRNFTANGAVSLVKNPRYTGEDPARLDGVDFLTFTSSAAEYNVLRAGGVDYGYLPTSNLGQQPELEAQGYTIEPWNGWSITYIPYNFNNPALGKAFSQLYVRQAIQHAVDQQAISSVIWRGTASPGYGPVPQDNDPQYLSDRQKTNPYPFDLDAARNLLASHGWRPGSDGVLTCEGDCGEGVARGTRLEMTLLTESGSDETDGTMQELKSELARIGIELNINSQPLNTVLATGTTCKPEEPSCSWQLSYFGTQGSWYFPAYPSGEQLFTTDASVNFGGYTDAVTDQLVSASTQANAAQTMLDYSARLAEQLPVIWMPNPPYQVSAIDSALHGVSQDPLAGLQPQRWFWTKEVAR</sequence>
<evidence type="ECO:0000256" key="4">
    <source>
        <dbReference type="ARBA" id="ARBA00022729"/>
    </source>
</evidence>
<feature type="domain" description="Solute-binding protein family 5" evidence="6">
    <location>
        <begin position="94"/>
        <end position="497"/>
    </location>
</feature>
<evidence type="ECO:0000256" key="5">
    <source>
        <dbReference type="SAM" id="SignalP"/>
    </source>
</evidence>
<dbReference type="GO" id="GO:1904680">
    <property type="term" value="F:peptide transmembrane transporter activity"/>
    <property type="evidence" value="ECO:0007669"/>
    <property type="project" value="TreeGrafter"/>
</dbReference>
<dbReference type="Pfam" id="PF00496">
    <property type="entry name" value="SBP_bac_5"/>
    <property type="match status" value="1"/>
</dbReference>
<dbReference type="GO" id="GO:0030313">
    <property type="term" value="C:cell envelope"/>
    <property type="evidence" value="ECO:0007669"/>
    <property type="project" value="UniProtKB-SubCell"/>
</dbReference>
<dbReference type="InterPro" id="IPR030678">
    <property type="entry name" value="Peptide/Ni-bd"/>
</dbReference>
<dbReference type="Gene3D" id="3.10.105.10">
    <property type="entry name" value="Dipeptide-binding Protein, Domain 3"/>
    <property type="match status" value="1"/>
</dbReference>
<accession>A0A1I3LT82</accession>